<name>A0A4V1QT15_9MICO</name>
<dbReference type="PANTHER" id="PTHR42905:SF16">
    <property type="entry name" value="CARBOXYPHOSPHONOENOLPYRUVATE PHOSPHONOMUTASE-LIKE PROTEIN (AFU_ORTHOLOGUE AFUA_5G07230)"/>
    <property type="match status" value="1"/>
</dbReference>
<evidence type="ECO:0000313" key="2">
    <source>
        <dbReference type="Proteomes" id="UP000292935"/>
    </source>
</evidence>
<protein>
    <submittedName>
        <fullName evidence="1">Isocitrate lyase/phosphoenolpyruvate mutase family protein</fullName>
    </submittedName>
</protein>
<dbReference type="CDD" id="cd00377">
    <property type="entry name" value="ICL_PEPM"/>
    <property type="match status" value="1"/>
</dbReference>
<keyword evidence="1" id="KW-0456">Lyase</keyword>
<dbReference type="EMBL" id="SDPO01000001">
    <property type="protein sequence ID" value="RXZ50313.1"/>
    <property type="molecule type" value="Genomic_DNA"/>
</dbReference>
<gene>
    <name evidence="1" type="ORF">ESP57_00340</name>
</gene>
<dbReference type="AlphaFoldDB" id="A0A4V1QT15"/>
<accession>A0A4V1QT15</accession>
<dbReference type="SUPFAM" id="SSF51621">
    <property type="entry name" value="Phosphoenolpyruvate/pyruvate domain"/>
    <property type="match status" value="1"/>
</dbReference>
<proteinExistence type="predicted"/>
<dbReference type="InterPro" id="IPR039556">
    <property type="entry name" value="ICL/PEPM"/>
</dbReference>
<dbReference type="InterPro" id="IPR040442">
    <property type="entry name" value="Pyrv_kinase-like_dom_sf"/>
</dbReference>
<sequence length="272" mass="27453">MLTPAEFHALHRPGSPILLPNAWDLASARWLAAAGHRAIGTTSLGIAVGAGKRDGAGEIAAESLALALEAARHGIALSVDLEAGFSDDPDEVGRFVAELAAIGCIGVNIEDSTPAGELVDVELAAAKVAAIAAAAPRLYLNARTDGYWIDADDDADRRLDEAAARADRYLAAGASGVFVPGVLDPATISALVGAVEAPLNVLVQPDLPISRLAELGVARVSTGSLLFRTALGSISAAVEAIAGGRGGASVQPAVPLEVPSYPDVAGLPPAAR</sequence>
<keyword evidence="2" id="KW-1185">Reference proteome</keyword>
<comment type="caution">
    <text evidence="1">The sequence shown here is derived from an EMBL/GenBank/DDBJ whole genome shotgun (WGS) entry which is preliminary data.</text>
</comment>
<keyword evidence="1" id="KW-0670">Pyruvate</keyword>
<evidence type="ECO:0000313" key="1">
    <source>
        <dbReference type="EMBL" id="RXZ50313.1"/>
    </source>
</evidence>
<reference evidence="1 2" key="1">
    <citation type="submission" date="2019-01" db="EMBL/GenBank/DDBJ databases">
        <authorList>
            <person name="Li J."/>
        </authorList>
    </citation>
    <scope>NUCLEOTIDE SEQUENCE [LARGE SCALE GENOMIC DNA]</scope>
    <source>
        <strain evidence="1 2">CCUG 35506</strain>
    </source>
</reference>
<dbReference type="OrthoDB" id="9780430at2"/>
<dbReference type="GO" id="GO:0016829">
    <property type="term" value="F:lyase activity"/>
    <property type="evidence" value="ECO:0007669"/>
    <property type="project" value="UniProtKB-KW"/>
</dbReference>
<dbReference type="Gene3D" id="3.20.20.60">
    <property type="entry name" value="Phosphoenolpyruvate-binding domains"/>
    <property type="match status" value="1"/>
</dbReference>
<organism evidence="1 2">
    <name type="scientific">Agromyces fucosus</name>
    <dbReference type="NCBI Taxonomy" id="41985"/>
    <lineage>
        <taxon>Bacteria</taxon>
        <taxon>Bacillati</taxon>
        <taxon>Actinomycetota</taxon>
        <taxon>Actinomycetes</taxon>
        <taxon>Micrococcales</taxon>
        <taxon>Microbacteriaceae</taxon>
        <taxon>Agromyces</taxon>
    </lineage>
</organism>
<dbReference type="Proteomes" id="UP000292935">
    <property type="component" value="Unassembled WGS sequence"/>
</dbReference>
<dbReference type="InterPro" id="IPR015813">
    <property type="entry name" value="Pyrv/PenolPyrv_kinase-like_dom"/>
</dbReference>
<dbReference type="PANTHER" id="PTHR42905">
    <property type="entry name" value="PHOSPHOENOLPYRUVATE CARBOXYLASE"/>
    <property type="match status" value="1"/>
</dbReference>
<dbReference type="Pfam" id="PF13714">
    <property type="entry name" value="PEP_mutase"/>
    <property type="match status" value="1"/>
</dbReference>
<dbReference type="RefSeq" id="WP_129230113.1">
    <property type="nucleotide sequence ID" value="NZ_SDPO01000001.1"/>
</dbReference>